<sequence length="954" mass="104761">MKTAEGIEVAEPKTDKIPLENDGMNSGITHESQFPRYEPQHMGYEGRARLTKEIQVDLLEKVVVSHDTVVAWPIRLSSMCIFEQQNNESSPHDQEPDRQTSPYQTERVPATSPIPTVSMSLQVGNLAKSTLFNHGPGINIQTWVQFDNSSPECNLLVENRVSPVPLGELGVVSPTSTPKAKSSSDKENVAKQWHVTTNSRVQTNLVDSPVGKTGVLDEIKDDTNKFSPVTDNTTQPQANQMQSIVIREWFSGLGSVPKQDGATVHQALPSSTESRKHDTPTLMNEQKQTLEERQSEPPTTQDGSVVEIIGSQTITREQTLQQAIGSICAGPEPTNLIVGEVKASDIGVDQTKSVALQEIENQASGMGGLEQIQPQTNSGLSLRIMADLDVAEDTQIELTAHVSRPKDTMMIQTPRLAMAAESCKEPEVAQSDIMPDQVEVNTDPSAVKGKESHVENDLVFTSQSGVEQMVTGQLNVLSSQNDHSESHTGKPEEASGGQQVDEQEEVPVELSEKPPVYDIEPFVGKPEEVSKGQQVEGQDEVPAELSEEPPVYDTEPFVGKPEEVSKGQQVEGQDEAPVELSEKPPVYNTEPFVGKPEEVSKGQQVEGEDEVPVELSEEPPVYNTEPFVGKPEEVSKGQQVEGHDKVRAELPEGPPLYGAEEPLGEAFAPFVDTDEKKLESSDTKFDKSEVQSPRQSYEDHSALDRPLITEAKEEVWTEIPGVQPVLAEVPGITAPVRQTSETGEGSDHTKSGQSGMESRSQTYEEHSCLVQHRINRQDKLVDDRECALRDHRIGPAIPGKEGLVVLMSKEIPVVSQNASSFLHHRCIGQWGATRRRPSYAISSNSTTFKALVVLCNQFFVSRNFCCHEHFKSTIFVIKALPGSRIVEEEVEKEDRDAMVDEAIPGVSPTVGEEIQVDVGQTDEPDKGSDRVEPEDDDVHGRKQSQEEKLSKLTI</sequence>
<dbReference type="AlphaFoldDB" id="A0A1S8WXT9"/>
<protein>
    <submittedName>
        <fullName evidence="2">Uncharacterized protein</fullName>
    </submittedName>
</protein>
<reference evidence="2 3" key="1">
    <citation type="submission" date="2015-03" db="EMBL/GenBank/DDBJ databases">
        <title>Draft genome of the nematode, Opisthorchis viverrini.</title>
        <authorList>
            <person name="Mitreva M."/>
        </authorList>
    </citation>
    <scope>NUCLEOTIDE SEQUENCE [LARGE SCALE GENOMIC DNA]</scope>
    <source>
        <strain evidence="2">Khon Kaen</strain>
    </source>
</reference>
<feature type="compositionally biased region" description="Basic and acidic residues" evidence="1">
    <location>
        <begin position="938"/>
        <end position="954"/>
    </location>
</feature>
<evidence type="ECO:0000313" key="2">
    <source>
        <dbReference type="EMBL" id="OON19204.1"/>
    </source>
</evidence>
<evidence type="ECO:0000313" key="3">
    <source>
        <dbReference type="Proteomes" id="UP000243686"/>
    </source>
</evidence>
<feature type="compositionally biased region" description="Polar residues" evidence="1">
    <location>
        <begin position="751"/>
        <end position="761"/>
    </location>
</feature>
<accession>A0A1S8WXT9</accession>
<keyword evidence="3" id="KW-1185">Reference proteome</keyword>
<dbReference type="EMBL" id="KV893518">
    <property type="protein sequence ID" value="OON19204.1"/>
    <property type="molecule type" value="Genomic_DNA"/>
</dbReference>
<feature type="region of interest" description="Disordered" evidence="1">
    <location>
        <begin position="85"/>
        <end position="113"/>
    </location>
</feature>
<name>A0A1S8WXT9_OPIVI</name>
<feature type="region of interest" description="Disordered" evidence="1">
    <location>
        <begin position="891"/>
        <end position="954"/>
    </location>
</feature>
<feature type="region of interest" description="Disordered" evidence="1">
    <location>
        <begin position="672"/>
        <end position="700"/>
    </location>
</feature>
<feature type="region of interest" description="Disordered" evidence="1">
    <location>
        <begin position="478"/>
        <end position="642"/>
    </location>
</feature>
<proteinExistence type="predicted"/>
<feature type="region of interest" description="Disordered" evidence="1">
    <location>
        <begin position="257"/>
        <end position="303"/>
    </location>
</feature>
<dbReference type="Proteomes" id="UP000243686">
    <property type="component" value="Unassembled WGS sequence"/>
</dbReference>
<feature type="compositionally biased region" description="Basic and acidic residues" evidence="1">
    <location>
        <begin position="630"/>
        <end position="642"/>
    </location>
</feature>
<feature type="compositionally biased region" description="Acidic residues" evidence="1">
    <location>
        <begin position="537"/>
        <end position="547"/>
    </location>
</feature>
<gene>
    <name evidence="2" type="ORF">X801_04930</name>
</gene>
<feature type="compositionally biased region" description="Basic and acidic residues" evidence="1">
    <location>
        <begin position="482"/>
        <end position="493"/>
    </location>
</feature>
<feature type="region of interest" description="Disordered" evidence="1">
    <location>
        <begin position="172"/>
        <end position="191"/>
    </location>
</feature>
<feature type="region of interest" description="Disordered" evidence="1">
    <location>
        <begin position="737"/>
        <end position="762"/>
    </location>
</feature>
<feature type="compositionally biased region" description="Basic and acidic residues" evidence="1">
    <location>
        <begin position="673"/>
        <end position="689"/>
    </location>
</feature>
<organism evidence="2 3">
    <name type="scientific">Opisthorchis viverrini</name>
    <name type="common">Southeast Asian liver fluke</name>
    <dbReference type="NCBI Taxonomy" id="6198"/>
    <lineage>
        <taxon>Eukaryota</taxon>
        <taxon>Metazoa</taxon>
        <taxon>Spiralia</taxon>
        <taxon>Lophotrochozoa</taxon>
        <taxon>Platyhelminthes</taxon>
        <taxon>Trematoda</taxon>
        <taxon>Digenea</taxon>
        <taxon>Opisthorchiida</taxon>
        <taxon>Opisthorchiata</taxon>
        <taxon>Opisthorchiidae</taxon>
        <taxon>Opisthorchis</taxon>
    </lineage>
</organism>
<feature type="compositionally biased region" description="Acidic residues" evidence="1">
    <location>
        <begin position="606"/>
        <end position="617"/>
    </location>
</feature>
<evidence type="ECO:0000256" key="1">
    <source>
        <dbReference type="SAM" id="MobiDB-lite"/>
    </source>
</evidence>